<evidence type="ECO:0000256" key="10">
    <source>
        <dbReference type="SAM" id="Phobius"/>
    </source>
</evidence>
<feature type="transmembrane region" description="Helical" evidence="10">
    <location>
        <begin position="727"/>
        <end position="748"/>
    </location>
</feature>
<dbReference type="PANTHER" id="PTHR43184">
    <property type="entry name" value="MAJOR FACILITATOR SUPERFAMILY TRANSPORTER 16, ISOFORM B"/>
    <property type="match status" value="1"/>
</dbReference>
<evidence type="ECO:0000256" key="8">
    <source>
        <dbReference type="ARBA" id="ARBA00034251"/>
    </source>
</evidence>
<organism evidence="12 13">
    <name type="scientific">Ophiophagus hannah</name>
    <name type="common">King cobra</name>
    <name type="synonym">Naja hannah</name>
    <dbReference type="NCBI Taxonomy" id="8665"/>
    <lineage>
        <taxon>Eukaryota</taxon>
        <taxon>Metazoa</taxon>
        <taxon>Chordata</taxon>
        <taxon>Craniata</taxon>
        <taxon>Vertebrata</taxon>
        <taxon>Euteleostomi</taxon>
        <taxon>Lepidosauria</taxon>
        <taxon>Squamata</taxon>
        <taxon>Bifurcata</taxon>
        <taxon>Unidentata</taxon>
        <taxon>Episquamata</taxon>
        <taxon>Toxicofera</taxon>
        <taxon>Serpentes</taxon>
        <taxon>Colubroidea</taxon>
        <taxon>Elapidae</taxon>
        <taxon>Elapinae</taxon>
        <taxon>Ophiophagus</taxon>
    </lineage>
</organism>
<dbReference type="GO" id="GO:0061513">
    <property type="term" value="F:glucose 6-phosphate:phosphate antiporter activity"/>
    <property type="evidence" value="ECO:0007669"/>
    <property type="project" value="InterPro"/>
</dbReference>
<dbReference type="InterPro" id="IPR020846">
    <property type="entry name" value="MFS_dom"/>
</dbReference>
<keyword evidence="7 10" id="KW-0472">Membrane</keyword>
<keyword evidence="13" id="KW-1185">Reference proteome</keyword>
<accession>V8PJA4</accession>
<evidence type="ECO:0000313" key="12">
    <source>
        <dbReference type="EMBL" id="ETE74093.1"/>
    </source>
</evidence>
<keyword evidence="5 10" id="KW-0812">Transmembrane</keyword>
<dbReference type="PANTHER" id="PTHR43184:SF9">
    <property type="entry name" value="GLUCOSE-6-PHOSPHATE EXCHANGER SLC37A2"/>
    <property type="match status" value="1"/>
</dbReference>
<evidence type="ECO:0000256" key="4">
    <source>
        <dbReference type="ARBA" id="ARBA00022597"/>
    </source>
</evidence>
<dbReference type="GO" id="GO:0035435">
    <property type="term" value="P:phosphate ion transmembrane transport"/>
    <property type="evidence" value="ECO:0007669"/>
    <property type="project" value="TreeGrafter"/>
</dbReference>
<evidence type="ECO:0000256" key="9">
    <source>
        <dbReference type="SAM" id="MobiDB-lite"/>
    </source>
</evidence>
<feature type="domain" description="Major facilitator superfamily (MFS) profile" evidence="11">
    <location>
        <begin position="414"/>
        <end position="825"/>
    </location>
</feature>
<comment type="subcellular location">
    <subcellularLocation>
        <location evidence="1">Endomembrane system</location>
        <topology evidence="1">Multi-pass membrane protein</topology>
    </subcellularLocation>
</comment>
<feature type="transmembrane region" description="Helical" evidence="10">
    <location>
        <begin position="503"/>
        <end position="525"/>
    </location>
</feature>
<dbReference type="OrthoDB" id="3639251at2759"/>
<proteinExistence type="inferred from homology"/>
<dbReference type="FunFam" id="1.20.1250.20:FF:000050">
    <property type="entry name" value="glucose-6-phosphate exchanger SLC37A2 isoform X1"/>
    <property type="match status" value="1"/>
</dbReference>
<dbReference type="GO" id="GO:0005789">
    <property type="term" value="C:endoplasmic reticulum membrane"/>
    <property type="evidence" value="ECO:0007669"/>
    <property type="project" value="TreeGrafter"/>
</dbReference>
<keyword evidence="4" id="KW-0762">Sugar transport</keyword>
<dbReference type="EMBL" id="AZIM01000006">
    <property type="protein sequence ID" value="ETE74093.1"/>
    <property type="molecule type" value="Genomic_DNA"/>
</dbReference>
<evidence type="ECO:0000256" key="3">
    <source>
        <dbReference type="ARBA" id="ARBA00022448"/>
    </source>
</evidence>
<comment type="similarity">
    <text evidence="2">Belongs to the major facilitator superfamily. Organophosphate:Pi antiporter (OPA) (TC 2.A.1.4) family.</text>
</comment>
<comment type="catalytic activity">
    <reaction evidence="8">
        <text>D-glucose 6-phosphate(in) + phosphate(out) = D-glucose 6-phosphate(out) + phosphate(in)</text>
        <dbReference type="Rhea" id="RHEA:71535"/>
        <dbReference type="ChEBI" id="CHEBI:43474"/>
        <dbReference type="ChEBI" id="CHEBI:61548"/>
    </reaction>
</comment>
<keyword evidence="6 10" id="KW-1133">Transmembrane helix</keyword>
<evidence type="ECO:0000256" key="1">
    <source>
        <dbReference type="ARBA" id="ARBA00004127"/>
    </source>
</evidence>
<protein>
    <submittedName>
        <fullName evidence="12">Sugar phosphate exchanger 2</fullName>
    </submittedName>
</protein>
<dbReference type="PROSITE" id="PS50850">
    <property type="entry name" value="MFS"/>
    <property type="match status" value="1"/>
</dbReference>
<feature type="region of interest" description="Disordered" evidence="9">
    <location>
        <begin position="352"/>
        <end position="383"/>
    </location>
</feature>
<feature type="transmembrane region" description="Helical" evidence="10">
    <location>
        <begin position="678"/>
        <end position="695"/>
    </location>
</feature>
<feature type="transmembrane region" description="Helical" evidence="10">
    <location>
        <begin position="637"/>
        <end position="658"/>
    </location>
</feature>
<reference evidence="12 13" key="1">
    <citation type="journal article" date="2013" name="Proc. Natl. Acad. Sci. U.S.A.">
        <title>The king cobra genome reveals dynamic gene evolution and adaptation in the snake venom system.</title>
        <authorList>
            <person name="Vonk F.J."/>
            <person name="Casewell N.R."/>
            <person name="Henkel C.V."/>
            <person name="Heimberg A.M."/>
            <person name="Jansen H.J."/>
            <person name="McCleary R.J."/>
            <person name="Kerkkamp H.M."/>
            <person name="Vos R.A."/>
            <person name="Guerreiro I."/>
            <person name="Calvete J.J."/>
            <person name="Wuster W."/>
            <person name="Woods A.E."/>
            <person name="Logan J.M."/>
            <person name="Harrison R.A."/>
            <person name="Castoe T.A."/>
            <person name="de Koning A.P."/>
            <person name="Pollock D.D."/>
            <person name="Yandell M."/>
            <person name="Calderon D."/>
            <person name="Renjifo C."/>
            <person name="Currier R.B."/>
            <person name="Salgado D."/>
            <person name="Pla D."/>
            <person name="Sanz L."/>
            <person name="Hyder A.S."/>
            <person name="Ribeiro J.M."/>
            <person name="Arntzen J.W."/>
            <person name="van den Thillart G.E."/>
            <person name="Boetzer M."/>
            <person name="Pirovano W."/>
            <person name="Dirks R.P."/>
            <person name="Spaink H.P."/>
            <person name="Duboule D."/>
            <person name="McGlinn E."/>
            <person name="Kini R.M."/>
            <person name="Richardson M.K."/>
        </authorList>
    </citation>
    <scope>NUCLEOTIDE SEQUENCE</scope>
    <source>
        <tissue evidence="12">Blood</tissue>
    </source>
</reference>
<dbReference type="CDD" id="cd17344">
    <property type="entry name" value="MFS_SLC37A1_2"/>
    <property type="match status" value="1"/>
</dbReference>
<feature type="transmembrane region" description="Helical" evidence="10">
    <location>
        <begin position="702"/>
        <end position="721"/>
    </location>
</feature>
<feature type="transmembrane region" description="Helical" evidence="10">
    <location>
        <begin position="473"/>
        <end position="491"/>
    </location>
</feature>
<evidence type="ECO:0000313" key="13">
    <source>
        <dbReference type="Proteomes" id="UP000018936"/>
    </source>
</evidence>
<feature type="transmembrane region" description="Helical" evidence="10">
    <location>
        <begin position="571"/>
        <end position="590"/>
    </location>
</feature>
<comment type="caution">
    <text evidence="12">The sequence shown here is derived from an EMBL/GenBank/DDBJ whole genome shotgun (WGS) entry which is preliminary data.</text>
</comment>
<feature type="non-terminal residue" evidence="12">
    <location>
        <position position="1"/>
    </location>
</feature>
<dbReference type="Pfam" id="PF07690">
    <property type="entry name" value="MFS_1"/>
    <property type="match status" value="1"/>
</dbReference>
<feature type="transmembrane region" description="Helical" evidence="10">
    <location>
        <begin position="596"/>
        <end position="617"/>
    </location>
</feature>
<dbReference type="Proteomes" id="UP000018936">
    <property type="component" value="Unassembled WGS sequence"/>
</dbReference>
<dbReference type="CDD" id="cd22249">
    <property type="entry name" value="UDM1_RNF168_RNF169-like"/>
    <property type="match status" value="1"/>
</dbReference>
<dbReference type="AlphaFoldDB" id="V8PJA4"/>
<dbReference type="InterPro" id="IPR044740">
    <property type="entry name" value="SLC37A1_2"/>
</dbReference>
<evidence type="ECO:0000256" key="5">
    <source>
        <dbReference type="ARBA" id="ARBA00022692"/>
    </source>
</evidence>
<keyword evidence="3" id="KW-0813">Transport</keyword>
<gene>
    <name evidence="12" type="primary">slc37a2</name>
    <name evidence="12" type="ORF">L345_00066</name>
</gene>
<dbReference type="InterPro" id="IPR036259">
    <property type="entry name" value="MFS_trans_sf"/>
</dbReference>
<sequence length="899" mass="99907">MATLPQPRQNGLRKPWPYCPVVEMVLPNKGLQQYCSQKIAQTKLRPPSVNWNVLAGRTQCIAPVGAWVESAQDDGEESPVFATAIQIEKEYKEQQKEKEKTLKHFQQEVKRRVNQRVNLKRKQQLKTSYEAALKESSVIIGFSDSALRLTPKKNTCLYRYTRDSAIGNSNDKVTYVQQADYMPEQFSELAKTVNVFFLFSVRKTVQQVRHKLASRKAVPEGNEPPEHPGGAHQTPPRRQVNSDTVKDNNPADTEAQVVHIFWPGIEKEQSKKQNRVKISSVVRGIARSSIGIQLNWDSFSVAPKPVSEVSAPLHGYRKRASEGAAKTEGVAEENGQVYIQIRKEKEYQRRAEEQRIQEEQRAKEKRTQEMASHKNANPRGKTCEKLQQLKLEDPEEKKKLVQKNKEYSRYRGLILVLTFLCYTAFHLSRKPISIVKSELHYNCSSLGSRPNNVSNSTTWCDWKPFDQDNYKELFGALDNAFLVAYAIGMYISGIFGERLPLRYYLSGGMLLSGLFTALFGLGYYWNIHQLWYFVFVQILNGLAQTTGWPSVVTCVGNWFGKGKRGLIMGIWNSHTSVGNILGSLIAGIWVSKAWGLSFIVPGIIIAFMGVLCFLFLIESNTYGGQFDFGLNQVQGGVIEFSFCLLFAKLVSYTFLYWLPLYIVNVARLSAKEAGDMSTLFDVGGIIGGIVAGLISDYTGGRATTCCAMLILAAPMLFLYNYVGQNGLGTSIAMLIICGGLVNGPYALITTAVSADLGTHESLQGNAKALSTVTAIIDGTGSVGAALGPLLAGLISSSGWDNVFYMLISADVLACLTSKIHGTSNFEYVLCFQLLSRVVFKEIREWCGCYTRKRGLLRVAALKNSDVVCLAIGVHQGKKKTALPRRSVCCPHPHSSCGTN</sequence>
<name>V8PJA4_OPHHA</name>
<feature type="region of interest" description="Disordered" evidence="9">
    <location>
        <begin position="212"/>
        <end position="250"/>
    </location>
</feature>
<dbReference type="FunFam" id="1.20.1250.20:FF:000028">
    <property type="entry name" value="Sugar phosphate exchanger 3 isoform 1"/>
    <property type="match status" value="1"/>
</dbReference>
<evidence type="ECO:0000259" key="11">
    <source>
        <dbReference type="PROSITE" id="PS50850"/>
    </source>
</evidence>
<dbReference type="Gene3D" id="1.20.1250.20">
    <property type="entry name" value="MFS general substrate transporter like domains"/>
    <property type="match status" value="2"/>
</dbReference>
<evidence type="ECO:0000256" key="6">
    <source>
        <dbReference type="ARBA" id="ARBA00022989"/>
    </source>
</evidence>
<evidence type="ECO:0000256" key="7">
    <source>
        <dbReference type="ARBA" id="ARBA00023136"/>
    </source>
</evidence>
<evidence type="ECO:0000256" key="2">
    <source>
        <dbReference type="ARBA" id="ARBA00009598"/>
    </source>
</evidence>
<dbReference type="SUPFAM" id="SSF103473">
    <property type="entry name" value="MFS general substrate transporter"/>
    <property type="match status" value="1"/>
</dbReference>
<feature type="transmembrane region" description="Helical" evidence="10">
    <location>
        <begin position="407"/>
        <end position="425"/>
    </location>
</feature>
<dbReference type="InterPro" id="IPR011701">
    <property type="entry name" value="MFS"/>
</dbReference>
<feature type="compositionally biased region" description="Basic and acidic residues" evidence="9">
    <location>
        <begin position="352"/>
        <end position="372"/>
    </location>
</feature>